<keyword evidence="6" id="KW-1185">Reference proteome</keyword>
<proteinExistence type="predicted"/>
<evidence type="ECO:0000259" key="4">
    <source>
        <dbReference type="Pfam" id="PF13490"/>
    </source>
</evidence>
<keyword evidence="3" id="KW-0472">Membrane</keyword>
<keyword evidence="1" id="KW-0805">Transcription regulation</keyword>
<name>A0ABV9U0Z4_9ACTN</name>
<accession>A0ABV9U0Z4</accession>
<dbReference type="Proteomes" id="UP001595872">
    <property type="component" value="Unassembled WGS sequence"/>
</dbReference>
<dbReference type="Pfam" id="PF13490">
    <property type="entry name" value="zf-HC2"/>
    <property type="match status" value="1"/>
</dbReference>
<sequence length="250" mass="25724">MTSREALPRDARDALDALGPHVEIGAYALGLLDGPDRRGFEAHLAGCPRCRDELGALRGVAEALDGLPPELIIDGEPAEEPDATVVSLLRRRVGRARRRQRTAVLTGIAAGIVLLAGAVGTGVTIGDRHASPGSSGEAAAALLAHGRSLTASDPSSGVAGTVALEPKDWGSRVALRLTRSPGPLECDLVAVDRSGVAHPVAGWSVPTGGYGGPSGRDAVTLTGATGLYPPEIVRFEVRTPDRRPLLSLPA</sequence>
<dbReference type="Gene3D" id="1.10.10.1320">
    <property type="entry name" value="Anti-sigma factor, zinc-finger domain"/>
    <property type="match status" value="1"/>
</dbReference>
<evidence type="ECO:0000256" key="1">
    <source>
        <dbReference type="ARBA" id="ARBA00023015"/>
    </source>
</evidence>
<gene>
    <name evidence="5" type="ORF">ACFPCY_21730</name>
</gene>
<dbReference type="RefSeq" id="WP_378257895.1">
    <property type="nucleotide sequence ID" value="NZ_JBHSIT010000006.1"/>
</dbReference>
<evidence type="ECO:0000313" key="5">
    <source>
        <dbReference type="EMBL" id="MFC4909957.1"/>
    </source>
</evidence>
<protein>
    <submittedName>
        <fullName evidence="5">Anti-sigma factor family protein</fullName>
    </submittedName>
</protein>
<reference evidence="6" key="1">
    <citation type="journal article" date="2019" name="Int. J. Syst. Evol. Microbiol.">
        <title>The Global Catalogue of Microorganisms (GCM) 10K type strain sequencing project: providing services to taxonomists for standard genome sequencing and annotation.</title>
        <authorList>
            <consortium name="The Broad Institute Genomics Platform"/>
            <consortium name="The Broad Institute Genome Sequencing Center for Infectious Disease"/>
            <person name="Wu L."/>
            <person name="Ma J."/>
        </authorList>
    </citation>
    <scope>NUCLEOTIDE SEQUENCE [LARGE SCALE GENOMIC DNA]</scope>
    <source>
        <strain evidence="6">KLKA75</strain>
    </source>
</reference>
<keyword evidence="3" id="KW-0812">Transmembrane</keyword>
<feature type="domain" description="Putative zinc-finger" evidence="4">
    <location>
        <begin position="24"/>
        <end position="51"/>
    </location>
</feature>
<dbReference type="InterPro" id="IPR041916">
    <property type="entry name" value="Anti_sigma_zinc_sf"/>
</dbReference>
<organism evidence="5 6">
    <name type="scientific">Actinomadura gamaensis</name>
    <dbReference type="NCBI Taxonomy" id="1763541"/>
    <lineage>
        <taxon>Bacteria</taxon>
        <taxon>Bacillati</taxon>
        <taxon>Actinomycetota</taxon>
        <taxon>Actinomycetes</taxon>
        <taxon>Streptosporangiales</taxon>
        <taxon>Thermomonosporaceae</taxon>
        <taxon>Actinomadura</taxon>
    </lineage>
</organism>
<feature type="transmembrane region" description="Helical" evidence="3">
    <location>
        <begin position="102"/>
        <end position="125"/>
    </location>
</feature>
<keyword evidence="3" id="KW-1133">Transmembrane helix</keyword>
<comment type="caution">
    <text evidence="5">The sequence shown here is derived from an EMBL/GenBank/DDBJ whole genome shotgun (WGS) entry which is preliminary data.</text>
</comment>
<keyword evidence="2" id="KW-0804">Transcription</keyword>
<evidence type="ECO:0000313" key="6">
    <source>
        <dbReference type="Proteomes" id="UP001595872"/>
    </source>
</evidence>
<evidence type="ECO:0000256" key="3">
    <source>
        <dbReference type="SAM" id="Phobius"/>
    </source>
</evidence>
<dbReference type="EMBL" id="JBHSIT010000006">
    <property type="protein sequence ID" value="MFC4909957.1"/>
    <property type="molecule type" value="Genomic_DNA"/>
</dbReference>
<evidence type="ECO:0000256" key="2">
    <source>
        <dbReference type="ARBA" id="ARBA00023163"/>
    </source>
</evidence>
<dbReference type="InterPro" id="IPR027383">
    <property type="entry name" value="Znf_put"/>
</dbReference>